<name>A0ABN2CQ85_9ACTN</name>
<feature type="domain" description="EamA" evidence="3">
    <location>
        <begin position="1"/>
        <end position="132"/>
    </location>
</feature>
<dbReference type="SUPFAM" id="SSF103481">
    <property type="entry name" value="Multidrug resistance efflux transporter EmrE"/>
    <property type="match status" value="2"/>
</dbReference>
<keyword evidence="2" id="KW-1133">Transmembrane helix</keyword>
<accession>A0ABN2CQ85</accession>
<evidence type="ECO:0000313" key="4">
    <source>
        <dbReference type="EMBL" id="GAA1562518.1"/>
    </source>
</evidence>
<evidence type="ECO:0000259" key="3">
    <source>
        <dbReference type="Pfam" id="PF00892"/>
    </source>
</evidence>
<dbReference type="InterPro" id="IPR000620">
    <property type="entry name" value="EamA_dom"/>
</dbReference>
<protein>
    <recommendedName>
        <fullName evidence="3">EamA domain-containing protein</fullName>
    </recommendedName>
</protein>
<dbReference type="Proteomes" id="UP001501470">
    <property type="component" value="Unassembled WGS sequence"/>
</dbReference>
<gene>
    <name evidence="4" type="ORF">GCM10009827_100040</name>
</gene>
<comment type="similarity">
    <text evidence="1">Belongs to the EamA transporter family.</text>
</comment>
<dbReference type="RefSeq" id="WP_344512292.1">
    <property type="nucleotide sequence ID" value="NZ_BAAAQD010000032.1"/>
</dbReference>
<comment type="caution">
    <text evidence="4">The sequence shown here is derived from an EMBL/GenBank/DDBJ whole genome shotgun (WGS) entry which is preliminary data.</text>
</comment>
<feature type="domain" description="EamA" evidence="3">
    <location>
        <begin position="154"/>
        <end position="284"/>
    </location>
</feature>
<feature type="transmembrane region" description="Helical" evidence="2">
    <location>
        <begin position="114"/>
        <end position="135"/>
    </location>
</feature>
<dbReference type="Pfam" id="PF00892">
    <property type="entry name" value="EamA"/>
    <property type="match status" value="2"/>
</dbReference>
<proteinExistence type="inferred from homology"/>
<feature type="transmembrane region" description="Helical" evidence="2">
    <location>
        <begin position="147"/>
        <end position="172"/>
    </location>
</feature>
<keyword evidence="5" id="KW-1185">Reference proteome</keyword>
<feature type="transmembrane region" description="Helical" evidence="2">
    <location>
        <begin position="86"/>
        <end position="108"/>
    </location>
</feature>
<feature type="transmembrane region" description="Helical" evidence="2">
    <location>
        <begin position="60"/>
        <end position="79"/>
    </location>
</feature>
<organism evidence="4 5">
    <name type="scientific">Dactylosporangium maewongense</name>
    <dbReference type="NCBI Taxonomy" id="634393"/>
    <lineage>
        <taxon>Bacteria</taxon>
        <taxon>Bacillati</taxon>
        <taxon>Actinomycetota</taxon>
        <taxon>Actinomycetes</taxon>
        <taxon>Micromonosporales</taxon>
        <taxon>Micromonosporaceae</taxon>
        <taxon>Dactylosporangium</taxon>
    </lineage>
</organism>
<reference evidence="4 5" key="1">
    <citation type="journal article" date="2019" name="Int. J. Syst. Evol. Microbiol.">
        <title>The Global Catalogue of Microorganisms (GCM) 10K type strain sequencing project: providing services to taxonomists for standard genome sequencing and annotation.</title>
        <authorList>
            <consortium name="The Broad Institute Genomics Platform"/>
            <consortium name="The Broad Institute Genome Sequencing Center for Infectious Disease"/>
            <person name="Wu L."/>
            <person name="Ma J."/>
        </authorList>
    </citation>
    <scope>NUCLEOTIDE SEQUENCE [LARGE SCALE GENOMIC DNA]</scope>
    <source>
        <strain evidence="4 5">JCM 15933</strain>
    </source>
</reference>
<evidence type="ECO:0000256" key="2">
    <source>
        <dbReference type="SAM" id="Phobius"/>
    </source>
</evidence>
<feature type="transmembrane region" description="Helical" evidence="2">
    <location>
        <begin position="268"/>
        <end position="285"/>
    </location>
</feature>
<dbReference type="EMBL" id="BAAAQD010000032">
    <property type="protein sequence ID" value="GAA1562518.1"/>
    <property type="molecule type" value="Genomic_DNA"/>
</dbReference>
<keyword evidence="2" id="KW-0812">Transmembrane</keyword>
<sequence length="286" mass="28054">MIGIVLAALSGLVWGVGDFAGGKASQRVDSKTVVVLSKAASIPLLLLFLVLMPAAPHAGALGWGAAAGALGMVGMMVFYRAMAGGAMTIVAPVSAVTTALLPVAAGLLSGERPGALALTGAGCAIVAIALVSLAPGGDSDGDGAGRISARLLGMALGAGVAFGLFFICLSAASDAAGGAAGMWPVLGAQVTAVVLGAPLLLRGRGAARPSGTPLRWLLAAGMLDMSANALYVLAVQRGDLSIIAPVASLYPVSTVLLAMLVDRERLRPVQLAGLGLAATALVLVAS</sequence>
<evidence type="ECO:0000256" key="1">
    <source>
        <dbReference type="ARBA" id="ARBA00007362"/>
    </source>
</evidence>
<dbReference type="InterPro" id="IPR037185">
    <property type="entry name" value="EmrE-like"/>
</dbReference>
<keyword evidence="2" id="KW-0472">Membrane</keyword>
<dbReference type="Gene3D" id="1.10.3730.20">
    <property type="match status" value="1"/>
</dbReference>
<feature type="transmembrane region" description="Helical" evidence="2">
    <location>
        <begin position="240"/>
        <end position="261"/>
    </location>
</feature>
<feature type="transmembrane region" description="Helical" evidence="2">
    <location>
        <begin position="178"/>
        <end position="201"/>
    </location>
</feature>
<feature type="transmembrane region" description="Helical" evidence="2">
    <location>
        <begin position="33"/>
        <end position="54"/>
    </location>
</feature>
<feature type="transmembrane region" description="Helical" evidence="2">
    <location>
        <begin position="213"/>
        <end position="234"/>
    </location>
</feature>
<evidence type="ECO:0000313" key="5">
    <source>
        <dbReference type="Proteomes" id="UP001501470"/>
    </source>
</evidence>